<dbReference type="PANTHER" id="PTHR35004:SF7">
    <property type="entry name" value="INTEGRASE PROTEIN"/>
    <property type="match status" value="1"/>
</dbReference>
<dbReference type="EMBL" id="RDSM01000005">
    <property type="protein sequence ID" value="RXH54233.1"/>
    <property type="molecule type" value="Genomic_DNA"/>
</dbReference>
<evidence type="ECO:0000259" key="1">
    <source>
        <dbReference type="PROSITE" id="PS50994"/>
    </source>
</evidence>
<dbReference type="NCBIfam" id="NF033594">
    <property type="entry name" value="transpos_ISNCY_2"/>
    <property type="match status" value="1"/>
</dbReference>
<dbReference type="Gene3D" id="3.30.420.10">
    <property type="entry name" value="Ribonuclease H-like superfamily/Ribonuclease H"/>
    <property type="match status" value="1"/>
</dbReference>
<dbReference type="PANTHER" id="PTHR35004">
    <property type="entry name" value="TRANSPOSASE RV3428C-RELATED"/>
    <property type="match status" value="1"/>
</dbReference>
<evidence type="ECO:0000313" key="2">
    <source>
        <dbReference type="EMBL" id="RXH54233.1"/>
    </source>
</evidence>
<dbReference type="GO" id="GO:0015074">
    <property type="term" value="P:DNA integration"/>
    <property type="evidence" value="ECO:0007669"/>
    <property type="project" value="InterPro"/>
</dbReference>
<dbReference type="AlphaFoldDB" id="A0A4Q0STE5"/>
<dbReference type="InterPro" id="IPR001584">
    <property type="entry name" value="Integrase_cat-core"/>
</dbReference>
<reference evidence="3" key="2">
    <citation type="submission" date="2019-02" db="EMBL/GenBank/DDBJ databases">
        <title>Granulicella sibirica sp. nov., a psychrotolerant acidobacterium isolated from an organic soil layer in forested tundra, West Siberia.</title>
        <authorList>
            <person name="Oshkin I.Y."/>
            <person name="Kulichevskaya I.S."/>
            <person name="Rijpstra W.I.C."/>
            <person name="Sinninghe Damste J.S."/>
            <person name="Rakitin A.L."/>
            <person name="Ravin N.V."/>
            <person name="Dedysh S.N."/>
        </authorList>
    </citation>
    <scope>NUCLEOTIDE SEQUENCE [LARGE SCALE GENOMIC DNA]</scope>
    <source>
        <strain evidence="3">AF10</strain>
    </source>
</reference>
<organism evidence="2 3">
    <name type="scientific">Granulicella sibirica</name>
    <dbReference type="NCBI Taxonomy" id="2479048"/>
    <lineage>
        <taxon>Bacteria</taxon>
        <taxon>Pseudomonadati</taxon>
        <taxon>Acidobacteriota</taxon>
        <taxon>Terriglobia</taxon>
        <taxon>Terriglobales</taxon>
        <taxon>Acidobacteriaceae</taxon>
        <taxon>Granulicella</taxon>
    </lineage>
</organism>
<dbReference type="SUPFAM" id="SSF53098">
    <property type="entry name" value="Ribonuclease H-like"/>
    <property type="match status" value="1"/>
</dbReference>
<name>A0A4Q0STE5_9BACT</name>
<dbReference type="PROSITE" id="PS50994">
    <property type="entry name" value="INTEGRASE"/>
    <property type="match status" value="1"/>
</dbReference>
<proteinExistence type="predicted"/>
<dbReference type="Pfam" id="PF13551">
    <property type="entry name" value="HTH_29"/>
    <property type="match status" value="1"/>
</dbReference>
<comment type="caution">
    <text evidence="2">The sequence shown here is derived from an EMBL/GenBank/DDBJ whole genome shotgun (WGS) entry which is preliminary data.</text>
</comment>
<dbReference type="InterPro" id="IPR036397">
    <property type="entry name" value="RNaseH_sf"/>
</dbReference>
<dbReference type="InterPro" id="IPR047797">
    <property type="entry name" value="ISNCY_transpos"/>
</dbReference>
<dbReference type="GO" id="GO:0003676">
    <property type="term" value="F:nucleic acid binding"/>
    <property type="evidence" value="ECO:0007669"/>
    <property type="project" value="InterPro"/>
</dbReference>
<dbReference type="InterPro" id="IPR009057">
    <property type="entry name" value="Homeodomain-like_sf"/>
</dbReference>
<accession>A0A4Q0STE5</accession>
<evidence type="ECO:0000313" key="3">
    <source>
        <dbReference type="Proteomes" id="UP000289437"/>
    </source>
</evidence>
<dbReference type="InterPro" id="IPR012337">
    <property type="entry name" value="RNaseH-like_sf"/>
</dbReference>
<keyword evidence="3" id="KW-1185">Reference proteome</keyword>
<feature type="domain" description="Integrase catalytic" evidence="1">
    <location>
        <begin position="123"/>
        <end position="306"/>
    </location>
</feature>
<sequence>MSERDLRRIEVLSDVRAGRRTVAAAAAVLAISARQAFRLLARYEADGGSGLIHKARGRISNRSHNEGIRNYAVELVKTRYADFGPTLATEVLLDKHQLRIGKETLRRWMMAEGLWLSRTQRRTFHQPRLRRESYGELVQIDGSDHRWFEQRGEPCTLLVFIDDATSKLTQLRFVPSESTDSYFEALQGYLQVHGCPVAFYSDKHTVFRVNKPDAKGGQGMTQFGRALAELNIEILCANSSQAKGRVERANRTLQDRLVKELRLANSSDMAAGNEFLPGFLERFNEKFALAPARTENLHRRLNVQASQLTDILCHRELRHVSQQLSLAYDRRQILLERSELADKLPGQYVEVYDFADRPPEVRWKGHLLPYGVFSRDQRVSHTATIENKRLSHALTIVRAQQELKRPTTVLTSSAKGGYMKRGRKLYGPDYVEKPPAPKAVEICKIAKCGDFTHSHSTTATALY</sequence>
<dbReference type="Proteomes" id="UP000289437">
    <property type="component" value="Unassembled WGS sequence"/>
</dbReference>
<dbReference type="SUPFAM" id="SSF46689">
    <property type="entry name" value="Homeodomain-like"/>
    <property type="match status" value="1"/>
</dbReference>
<gene>
    <name evidence="2" type="ORF">GRAN_4884</name>
</gene>
<protein>
    <submittedName>
        <fullName evidence="2">Putative insertion sequence transposase protein</fullName>
    </submittedName>
</protein>
<reference evidence="2 3" key="1">
    <citation type="submission" date="2018-11" db="EMBL/GenBank/DDBJ databases">
        <authorList>
            <person name="Mardanov A.V."/>
            <person name="Ravin N.V."/>
            <person name="Dedysh S.N."/>
        </authorList>
    </citation>
    <scope>NUCLEOTIDE SEQUENCE [LARGE SCALE GENOMIC DNA]</scope>
    <source>
        <strain evidence="2 3">AF10</strain>
    </source>
</reference>
<dbReference type="OrthoDB" id="104506at2"/>